<dbReference type="GO" id="GO:0046872">
    <property type="term" value="F:metal ion binding"/>
    <property type="evidence" value="ECO:0007669"/>
    <property type="project" value="UniProtKB-KW"/>
</dbReference>
<dbReference type="GO" id="GO:0030313">
    <property type="term" value="C:cell envelope"/>
    <property type="evidence" value="ECO:0007669"/>
    <property type="project" value="UniProtKB-SubCell"/>
</dbReference>
<dbReference type="PRINTS" id="PR00690">
    <property type="entry name" value="ADHESNFAMILY"/>
</dbReference>
<dbReference type="STRING" id="201973.SAMN04488025_13216"/>
<dbReference type="InterPro" id="IPR006128">
    <property type="entry name" value="Lipoprotein_PsaA-like"/>
</dbReference>
<dbReference type="InterPro" id="IPR006129">
    <property type="entry name" value="AdhesinB"/>
</dbReference>
<feature type="signal peptide" evidence="6">
    <location>
        <begin position="1"/>
        <end position="25"/>
    </location>
</feature>
<organism evidence="7 8">
    <name type="scientific">Planifilum fulgidum</name>
    <dbReference type="NCBI Taxonomy" id="201973"/>
    <lineage>
        <taxon>Bacteria</taxon>
        <taxon>Bacillati</taxon>
        <taxon>Bacillota</taxon>
        <taxon>Bacilli</taxon>
        <taxon>Bacillales</taxon>
        <taxon>Thermoactinomycetaceae</taxon>
        <taxon>Planifilum</taxon>
    </lineage>
</organism>
<evidence type="ECO:0000256" key="1">
    <source>
        <dbReference type="ARBA" id="ARBA00004196"/>
    </source>
</evidence>
<reference evidence="8" key="1">
    <citation type="submission" date="2016-10" db="EMBL/GenBank/DDBJ databases">
        <authorList>
            <person name="Varghese N."/>
            <person name="Submissions S."/>
        </authorList>
    </citation>
    <scope>NUCLEOTIDE SEQUENCE [LARGE SCALE GENOMIC DNA]</scope>
    <source>
        <strain evidence="8">DSM 44945</strain>
    </source>
</reference>
<dbReference type="GO" id="GO:0030001">
    <property type="term" value="P:metal ion transport"/>
    <property type="evidence" value="ECO:0007669"/>
    <property type="project" value="InterPro"/>
</dbReference>
<keyword evidence="3" id="KW-0479">Metal-binding</keyword>
<evidence type="ECO:0000256" key="2">
    <source>
        <dbReference type="ARBA" id="ARBA00022448"/>
    </source>
</evidence>
<proteinExistence type="inferred from homology"/>
<evidence type="ECO:0000313" key="7">
    <source>
        <dbReference type="EMBL" id="SFG41784.1"/>
    </source>
</evidence>
<evidence type="ECO:0000256" key="5">
    <source>
        <dbReference type="RuleBase" id="RU003512"/>
    </source>
</evidence>
<keyword evidence="4 6" id="KW-0732">Signal</keyword>
<dbReference type="SUPFAM" id="SSF53807">
    <property type="entry name" value="Helical backbone' metal receptor"/>
    <property type="match status" value="1"/>
</dbReference>
<evidence type="ECO:0000313" key="8">
    <source>
        <dbReference type="Proteomes" id="UP000198661"/>
    </source>
</evidence>
<dbReference type="AlphaFoldDB" id="A0A1I2RM89"/>
<evidence type="ECO:0000256" key="6">
    <source>
        <dbReference type="SAM" id="SignalP"/>
    </source>
</evidence>
<feature type="chain" id="PRO_5039047201" evidence="6">
    <location>
        <begin position="26"/>
        <end position="312"/>
    </location>
</feature>
<dbReference type="PROSITE" id="PS51257">
    <property type="entry name" value="PROKAR_LIPOPROTEIN"/>
    <property type="match status" value="1"/>
</dbReference>
<dbReference type="Pfam" id="PF01297">
    <property type="entry name" value="ZnuA"/>
    <property type="match status" value="1"/>
</dbReference>
<gene>
    <name evidence="7" type="ORF">SAMN04488025_13216</name>
</gene>
<dbReference type="PRINTS" id="PR00691">
    <property type="entry name" value="ADHESINB"/>
</dbReference>
<evidence type="ECO:0000256" key="3">
    <source>
        <dbReference type="ARBA" id="ARBA00022723"/>
    </source>
</evidence>
<dbReference type="PANTHER" id="PTHR42953:SF1">
    <property type="entry name" value="METAL-BINDING PROTEIN HI_0362-RELATED"/>
    <property type="match status" value="1"/>
</dbReference>
<protein>
    <submittedName>
        <fullName evidence="7">Manganese/zinc/iron transport system substrate-binding protein</fullName>
    </submittedName>
</protein>
<evidence type="ECO:0000256" key="4">
    <source>
        <dbReference type="ARBA" id="ARBA00022729"/>
    </source>
</evidence>
<name>A0A1I2RM89_9BACL</name>
<accession>A0A1I2RM89</accession>
<comment type="subcellular location">
    <subcellularLocation>
        <location evidence="1">Cell envelope</location>
    </subcellularLocation>
</comment>
<dbReference type="PANTHER" id="PTHR42953">
    <property type="entry name" value="HIGH-AFFINITY ZINC UPTAKE SYSTEM PROTEIN ZNUA-RELATED"/>
    <property type="match status" value="1"/>
</dbReference>
<sequence>MKYPGKIRRAFAFLFLILAMATVSACGKTQADPSQDGVIQVVATTGMVADIVREVGGDRVRVTSLMGPGVDPHLYKATQGDMAKLDQAELIFYNGLHLEGKMDKILKRMGRIKPVVPVAEKIDPKRLIRTEDGQPDPHVWFDVQLWITAVETVRDHLIQADPGRKADYEARAAAYIGELEDLDRYVRKQIASIPKKRRVLVTAHDAFGYFGRAYDIQVVGLQGINTASEYGLSDVQQLVNLLTERKIKAVFIESSVPKRSIEAVVKGAAAKGHRVSIGGELYSDALGEAGTPEGTYVGMIRHNVDTIVSALK</sequence>
<dbReference type="InterPro" id="IPR006127">
    <property type="entry name" value="ZnuA-like"/>
</dbReference>
<dbReference type="Gene3D" id="3.40.50.1980">
    <property type="entry name" value="Nitrogenase molybdenum iron protein domain"/>
    <property type="match status" value="2"/>
</dbReference>
<keyword evidence="8" id="KW-1185">Reference proteome</keyword>
<dbReference type="InterPro" id="IPR050492">
    <property type="entry name" value="Bact_metal-bind_prot9"/>
</dbReference>
<dbReference type="Proteomes" id="UP000198661">
    <property type="component" value="Unassembled WGS sequence"/>
</dbReference>
<dbReference type="GO" id="GO:0007155">
    <property type="term" value="P:cell adhesion"/>
    <property type="evidence" value="ECO:0007669"/>
    <property type="project" value="InterPro"/>
</dbReference>
<keyword evidence="2 5" id="KW-0813">Transport</keyword>
<dbReference type="EMBL" id="FOOK01000032">
    <property type="protein sequence ID" value="SFG41784.1"/>
    <property type="molecule type" value="Genomic_DNA"/>
</dbReference>
<comment type="similarity">
    <text evidence="5">Belongs to the bacterial solute-binding protein 9 family.</text>
</comment>